<dbReference type="AlphaFoldDB" id="W9YTL5"/>
<dbReference type="Proteomes" id="UP000019478">
    <property type="component" value="Unassembled WGS sequence"/>
</dbReference>
<dbReference type="Pfam" id="PF11951">
    <property type="entry name" value="Fungal_trans_2"/>
    <property type="match status" value="1"/>
</dbReference>
<dbReference type="PANTHER" id="PTHR37534">
    <property type="entry name" value="TRANSCRIPTIONAL ACTIVATOR PROTEIN UGA3"/>
    <property type="match status" value="1"/>
</dbReference>
<evidence type="ECO:0000313" key="4">
    <source>
        <dbReference type="Proteomes" id="UP000019478"/>
    </source>
</evidence>
<dbReference type="GeneID" id="19165291"/>
<evidence type="ECO:0008006" key="5">
    <source>
        <dbReference type="Google" id="ProtNLM"/>
    </source>
</evidence>
<dbReference type="HOGENOM" id="CLU_036330_1_0_1"/>
<dbReference type="eggNOG" id="ENOG502SK6R">
    <property type="taxonomic scope" value="Eukaryota"/>
</dbReference>
<organism evidence="3 4">
    <name type="scientific">Capronia epimyces CBS 606.96</name>
    <dbReference type="NCBI Taxonomy" id="1182542"/>
    <lineage>
        <taxon>Eukaryota</taxon>
        <taxon>Fungi</taxon>
        <taxon>Dikarya</taxon>
        <taxon>Ascomycota</taxon>
        <taxon>Pezizomycotina</taxon>
        <taxon>Eurotiomycetes</taxon>
        <taxon>Chaetothyriomycetidae</taxon>
        <taxon>Chaetothyriales</taxon>
        <taxon>Herpotrichiellaceae</taxon>
        <taxon>Capronia</taxon>
    </lineage>
</organism>
<dbReference type="RefSeq" id="XP_007729491.1">
    <property type="nucleotide sequence ID" value="XM_007731301.1"/>
</dbReference>
<proteinExistence type="predicted"/>
<dbReference type="EMBL" id="AMGY01000001">
    <property type="protein sequence ID" value="EXJ92601.1"/>
    <property type="molecule type" value="Genomic_DNA"/>
</dbReference>
<evidence type="ECO:0000313" key="3">
    <source>
        <dbReference type="EMBL" id="EXJ92601.1"/>
    </source>
</evidence>
<accession>W9YTL5</accession>
<keyword evidence="4" id="KW-1185">Reference proteome</keyword>
<dbReference type="OrthoDB" id="3251668at2759"/>
<name>W9YTL5_9EURO</name>
<evidence type="ECO:0000256" key="2">
    <source>
        <dbReference type="ARBA" id="ARBA00023242"/>
    </source>
</evidence>
<gene>
    <name evidence="3" type="ORF">A1O3_01153</name>
</gene>
<comment type="caution">
    <text evidence="3">The sequence shown here is derived from an EMBL/GenBank/DDBJ whole genome shotgun (WGS) entry which is preliminary data.</text>
</comment>
<keyword evidence="2" id="KW-0539">Nucleus</keyword>
<comment type="subcellular location">
    <subcellularLocation>
        <location evidence="1">Nucleus</location>
    </subcellularLocation>
</comment>
<protein>
    <recommendedName>
        <fullName evidence="5">Transcription factor domain-containing protein</fullName>
    </recommendedName>
</protein>
<dbReference type="InterPro" id="IPR021858">
    <property type="entry name" value="Fun_TF"/>
</dbReference>
<evidence type="ECO:0000256" key="1">
    <source>
        <dbReference type="ARBA" id="ARBA00004123"/>
    </source>
</evidence>
<sequence length="371" mass="42004">MVWIDSVQNPFRQLTLPLALESPALMMSILSVAAGDLWTRSHSLLDSATNVSQPWDKYQKKALGHLADHLKDENKLGQETDINAYPGTDLASPILAAFLLGSLAIKLGNSTVWRLHLRAAWTMLEHWHACPSRWSLSVDAVKEFLWQEVYCSRVWESVTTFKPLQGLDGNDHDFEHEAPFFRYAGIIRRMAEMERQTAANAALVSDMISITSLEIELDTARQRTRKCGESLTFPSARARIAFDCVVELFHHAGLLYASHVLSQDDLSTSVADRSRSLLFMPLQSIEVTDIIAQDLTWPIFIAGTECHGCCERQNLVRERMIQVMQLSGVLERPRLLEFLQTFWQLQSQDPQASWISLARVWAECGEPILII</sequence>
<dbReference type="PANTHER" id="PTHR37534:SF46">
    <property type="entry name" value="ZN(II)2CYS6 TRANSCRIPTION FACTOR (EUROFUNG)"/>
    <property type="match status" value="1"/>
</dbReference>
<dbReference type="GO" id="GO:0005634">
    <property type="term" value="C:nucleus"/>
    <property type="evidence" value="ECO:0007669"/>
    <property type="project" value="UniProtKB-SubCell"/>
</dbReference>
<reference evidence="3 4" key="1">
    <citation type="submission" date="2013-03" db="EMBL/GenBank/DDBJ databases">
        <title>The Genome Sequence of Capronia epimyces CBS 606.96.</title>
        <authorList>
            <consortium name="The Broad Institute Genomics Platform"/>
            <person name="Cuomo C."/>
            <person name="de Hoog S."/>
            <person name="Gorbushina A."/>
            <person name="Walker B."/>
            <person name="Young S.K."/>
            <person name="Zeng Q."/>
            <person name="Gargeya S."/>
            <person name="Fitzgerald M."/>
            <person name="Haas B."/>
            <person name="Abouelleil A."/>
            <person name="Allen A.W."/>
            <person name="Alvarado L."/>
            <person name="Arachchi H.M."/>
            <person name="Berlin A.M."/>
            <person name="Chapman S.B."/>
            <person name="Gainer-Dewar J."/>
            <person name="Goldberg J."/>
            <person name="Griggs A."/>
            <person name="Gujja S."/>
            <person name="Hansen M."/>
            <person name="Howarth C."/>
            <person name="Imamovic A."/>
            <person name="Ireland A."/>
            <person name="Larimer J."/>
            <person name="McCowan C."/>
            <person name="Murphy C."/>
            <person name="Pearson M."/>
            <person name="Poon T.W."/>
            <person name="Priest M."/>
            <person name="Roberts A."/>
            <person name="Saif S."/>
            <person name="Shea T."/>
            <person name="Sisk P."/>
            <person name="Sykes S."/>
            <person name="Wortman J."/>
            <person name="Nusbaum C."/>
            <person name="Birren B."/>
        </authorList>
    </citation>
    <scope>NUCLEOTIDE SEQUENCE [LARGE SCALE GENOMIC DNA]</scope>
    <source>
        <strain evidence="3 4">CBS 606.96</strain>
    </source>
</reference>